<dbReference type="Pfam" id="PF13358">
    <property type="entry name" value="DDE_3"/>
    <property type="match status" value="1"/>
</dbReference>
<evidence type="ECO:0000313" key="4">
    <source>
        <dbReference type="Proteomes" id="UP000248918"/>
    </source>
</evidence>
<keyword evidence="3" id="KW-0540">Nuclease</keyword>
<dbReference type="InterPro" id="IPR038717">
    <property type="entry name" value="Tc1-like_DDE_dom"/>
</dbReference>
<evidence type="ECO:0000313" key="3">
    <source>
        <dbReference type="EMBL" id="RAS21225.1"/>
    </source>
</evidence>
<comment type="caution">
    <text evidence="3">The sequence shown here is derived from an EMBL/GenBank/DDBJ whole genome shotgun (WGS) entry which is preliminary data.</text>
</comment>
<dbReference type="InterPro" id="IPR047655">
    <property type="entry name" value="Transpos_IS630-like"/>
</dbReference>
<feature type="domain" description="Insertion element IS150 protein InsJ-like helix-turn-helix" evidence="2">
    <location>
        <begin position="172"/>
        <end position="216"/>
    </location>
</feature>
<gene>
    <name evidence="3" type="ORF">BX591_13054</name>
</gene>
<protein>
    <submittedName>
        <fullName evidence="3">DDE superfamily endonuclease</fullName>
    </submittedName>
</protein>
<dbReference type="SUPFAM" id="SSF46689">
    <property type="entry name" value="Homeodomain-like"/>
    <property type="match status" value="1"/>
</dbReference>
<dbReference type="RefSeq" id="WP_208459598.1">
    <property type="nucleotide sequence ID" value="NZ_CADFFP010000001.1"/>
</dbReference>
<dbReference type="GO" id="GO:0004519">
    <property type="term" value="F:endonuclease activity"/>
    <property type="evidence" value="ECO:0007669"/>
    <property type="project" value="UniProtKB-KW"/>
</dbReference>
<dbReference type="GO" id="GO:0003676">
    <property type="term" value="F:nucleic acid binding"/>
    <property type="evidence" value="ECO:0007669"/>
    <property type="project" value="InterPro"/>
</dbReference>
<dbReference type="EMBL" id="QLTK01000030">
    <property type="protein sequence ID" value="RAS21225.1"/>
    <property type="molecule type" value="Genomic_DNA"/>
</dbReference>
<name>A0A329BQM0_9BURK</name>
<organism evidence="3 4">
    <name type="scientific">Paraburkholderia bryophila</name>
    <dbReference type="NCBI Taxonomy" id="420952"/>
    <lineage>
        <taxon>Bacteria</taxon>
        <taxon>Pseudomonadati</taxon>
        <taxon>Pseudomonadota</taxon>
        <taxon>Betaproteobacteria</taxon>
        <taxon>Burkholderiales</taxon>
        <taxon>Burkholderiaceae</taxon>
        <taxon>Paraburkholderia</taxon>
    </lineage>
</organism>
<dbReference type="Proteomes" id="UP000248918">
    <property type="component" value="Unassembled WGS sequence"/>
</dbReference>
<proteinExistence type="predicted"/>
<dbReference type="InterPro" id="IPR055247">
    <property type="entry name" value="InsJ-like_HTH"/>
</dbReference>
<dbReference type="NCBIfam" id="NF033545">
    <property type="entry name" value="transpos_IS630"/>
    <property type="match status" value="1"/>
</dbReference>
<dbReference type="InterPro" id="IPR036397">
    <property type="entry name" value="RNaseH_sf"/>
</dbReference>
<evidence type="ECO:0000259" key="1">
    <source>
        <dbReference type="Pfam" id="PF13358"/>
    </source>
</evidence>
<dbReference type="Gene3D" id="3.30.420.10">
    <property type="entry name" value="Ribonuclease H-like superfamily/Ribonuclease H"/>
    <property type="match status" value="1"/>
</dbReference>
<reference evidence="3 4" key="1">
    <citation type="submission" date="2018-06" db="EMBL/GenBank/DDBJ databases">
        <title>Genomic Encyclopedia of Type Strains, Phase III (KMG-III): the genomes of soil and plant-associated and newly described type strains.</title>
        <authorList>
            <person name="Whitman W."/>
        </authorList>
    </citation>
    <scope>NUCLEOTIDE SEQUENCE [LARGE SCALE GENOMIC DNA]</scope>
    <source>
        <strain evidence="3 4">LMG 23644</strain>
    </source>
</reference>
<dbReference type="AlphaFoldDB" id="A0A329BQM0"/>
<feature type="domain" description="Tc1-like transposase DDE" evidence="1">
    <location>
        <begin position="315"/>
        <end position="464"/>
    </location>
</feature>
<dbReference type="InterPro" id="IPR009057">
    <property type="entry name" value="Homeodomain-like_sf"/>
</dbReference>
<keyword evidence="3" id="KW-0378">Hydrolase</keyword>
<accession>A0A329BQM0</accession>
<keyword evidence="3" id="KW-0255">Endonuclease</keyword>
<evidence type="ECO:0000259" key="2">
    <source>
        <dbReference type="Pfam" id="PF13518"/>
    </source>
</evidence>
<dbReference type="Pfam" id="PF13518">
    <property type="entry name" value="HTH_28"/>
    <property type="match status" value="1"/>
</dbReference>
<sequence>MYSDIKEWTRIRARVLKKGESIRYVAKVEAMSRNTVRKMAHFELPPGYCRVTDNTRDATRCRKLAVPWSAVQRIVRALPERGAAQFLARLFSEDDTEELEETAGRRLRRWGVVESPKIGSAERSRQRWQNWMYQVEQGLVSVPAGEDGRQQDRLMRMLLPVSRNQRHKSLTVLAHEAGFSLREIATHLAISRASVRTYIGDYKAAGLESLFAKTNRSRREDDEALKSAVFTLLHEPPSASGINRTTWKMDDLRRVLAVRGHHAGMEAIRAIMRHAGYRWKSAKIVLTSTDPNYREKLDHIRSILANLQPDERFFSIDEFGPFSVTMKPGRVLAAPDVQPNVPQWQKSKGCLICTAALELSSNQVTHFYSTAKNTDEMIRMATALLEKYGVMRKLYLSWDAASWHLSKKLSAFISDHNESAQSRHQPILELAPLPASAQFLNVIESVFSGMARAIIHNSDYASADAAKAAIDRYFAERNQHFKEHPKRAGKAIWRKERTTSEFSAANNCKDPAYR</sequence>